<organism evidence="5 6">
    <name type="scientific">Saponaria officinalis</name>
    <name type="common">Common soapwort</name>
    <name type="synonym">Lychnis saponaria</name>
    <dbReference type="NCBI Taxonomy" id="3572"/>
    <lineage>
        <taxon>Eukaryota</taxon>
        <taxon>Viridiplantae</taxon>
        <taxon>Streptophyta</taxon>
        <taxon>Embryophyta</taxon>
        <taxon>Tracheophyta</taxon>
        <taxon>Spermatophyta</taxon>
        <taxon>Magnoliopsida</taxon>
        <taxon>eudicotyledons</taxon>
        <taxon>Gunneridae</taxon>
        <taxon>Pentapetalae</taxon>
        <taxon>Caryophyllales</taxon>
        <taxon>Caryophyllaceae</taxon>
        <taxon>Caryophylleae</taxon>
        <taxon>Saponaria</taxon>
    </lineage>
</organism>
<gene>
    <name evidence="5" type="ORF">RND81_01G147300</name>
</gene>
<keyword evidence="6" id="KW-1185">Reference proteome</keyword>
<keyword evidence="4" id="KW-0472">Membrane</keyword>
<dbReference type="Proteomes" id="UP001443914">
    <property type="component" value="Unassembled WGS sequence"/>
</dbReference>
<protein>
    <submittedName>
        <fullName evidence="5">Uncharacterized protein</fullName>
    </submittedName>
</protein>
<dbReference type="GO" id="GO:0030943">
    <property type="term" value="F:mitochondrion targeting sequence binding"/>
    <property type="evidence" value="ECO:0007669"/>
    <property type="project" value="TreeGrafter"/>
</dbReference>
<evidence type="ECO:0000313" key="6">
    <source>
        <dbReference type="Proteomes" id="UP001443914"/>
    </source>
</evidence>
<evidence type="ECO:0000256" key="4">
    <source>
        <dbReference type="ARBA" id="ARBA00023136"/>
    </source>
</evidence>
<keyword evidence="2" id="KW-0812">Transmembrane</keyword>
<sequence>MATSSSNAATQSTATPSTFLDRWKEKLFYPTLLGGIVGGAIGTMSKHTKVHGVANMSATYATNFAIVAGTYCGAREFVRVTRKSEHGDLINSALGGFCSGAILGRLQGGHRGATRYSIIFAVVGTGVDYATLKLQPLAKSYYDSLSGTDLKLPEWSPIQILDEEALAAKRDREEKLLAQRGITIRNKES</sequence>
<accession>A0AAW1NA01</accession>
<dbReference type="GO" id="GO:0008320">
    <property type="term" value="F:protein transmembrane transporter activity"/>
    <property type="evidence" value="ECO:0007669"/>
    <property type="project" value="TreeGrafter"/>
</dbReference>
<evidence type="ECO:0000256" key="3">
    <source>
        <dbReference type="ARBA" id="ARBA00022989"/>
    </source>
</evidence>
<name>A0AAW1NA01_SAPOF</name>
<dbReference type="GO" id="GO:0045039">
    <property type="term" value="P:protein insertion into mitochondrial inner membrane"/>
    <property type="evidence" value="ECO:0007669"/>
    <property type="project" value="InterPro"/>
</dbReference>
<dbReference type="GO" id="GO:0042721">
    <property type="term" value="C:TIM22 mitochondrial import inner membrane insertion complex"/>
    <property type="evidence" value="ECO:0007669"/>
    <property type="project" value="InterPro"/>
</dbReference>
<dbReference type="PANTHER" id="PTHR14110:SF10">
    <property type="entry name" value="OS04G0376100 PROTEIN"/>
    <property type="match status" value="1"/>
</dbReference>
<comment type="subcellular location">
    <subcellularLocation>
        <location evidence="1">Membrane</location>
        <topology evidence="1">Multi-pass membrane protein</topology>
    </subcellularLocation>
</comment>
<comment type="caution">
    <text evidence="5">The sequence shown here is derived from an EMBL/GenBank/DDBJ whole genome shotgun (WGS) entry which is preliminary data.</text>
</comment>
<dbReference type="InterPro" id="IPR039175">
    <property type="entry name" value="TIM22"/>
</dbReference>
<reference evidence="5" key="1">
    <citation type="submission" date="2024-03" db="EMBL/GenBank/DDBJ databases">
        <title>WGS assembly of Saponaria officinalis var. Norfolk2.</title>
        <authorList>
            <person name="Jenkins J."/>
            <person name="Shu S."/>
            <person name="Grimwood J."/>
            <person name="Barry K."/>
            <person name="Goodstein D."/>
            <person name="Schmutz J."/>
            <person name="Leebens-Mack J."/>
            <person name="Osbourn A."/>
        </authorList>
    </citation>
    <scope>NUCLEOTIDE SEQUENCE [LARGE SCALE GENOMIC DNA]</scope>
    <source>
        <strain evidence="5">JIC</strain>
    </source>
</reference>
<evidence type="ECO:0000256" key="1">
    <source>
        <dbReference type="ARBA" id="ARBA00004141"/>
    </source>
</evidence>
<dbReference type="EMBL" id="JBDFQZ010000001">
    <property type="protein sequence ID" value="KAK9757197.1"/>
    <property type="molecule type" value="Genomic_DNA"/>
</dbReference>
<dbReference type="PANTHER" id="PTHR14110">
    <property type="entry name" value="MITOCHONDRIAL IMPORT INNER MEMBRANE TRANSLOCASE SUBUNIT TIM22"/>
    <property type="match status" value="1"/>
</dbReference>
<proteinExistence type="predicted"/>
<evidence type="ECO:0000313" key="5">
    <source>
        <dbReference type="EMBL" id="KAK9757197.1"/>
    </source>
</evidence>
<dbReference type="AlphaFoldDB" id="A0AAW1NA01"/>
<keyword evidence="3" id="KW-1133">Transmembrane helix</keyword>
<evidence type="ECO:0000256" key="2">
    <source>
        <dbReference type="ARBA" id="ARBA00022692"/>
    </source>
</evidence>